<evidence type="ECO:0000313" key="2">
    <source>
        <dbReference type="Proteomes" id="UP000317650"/>
    </source>
</evidence>
<dbReference type="SUPFAM" id="SSF56784">
    <property type="entry name" value="HAD-like"/>
    <property type="match status" value="1"/>
</dbReference>
<dbReference type="InterPro" id="IPR023214">
    <property type="entry name" value="HAD_sf"/>
</dbReference>
<proteinExistence type="predicted"/>
<keyword evidence="2" id="KW-1185">Reference proteome</keyword>
<dbReference type="STRING" id="52838.A0A4S8K637"/>
<dbReference type="GO" id="GO:0009264">
    <property type="term" value="P:deoxyribonucleotide catabolic process"/>
    <property type="evidence" value="ECO:0007669"/>
    <property type="project" value="InterPro"/>
</dbReference>
<dbReference type="PANTHER" id="PTHR35134:SF2">
    <property type="entry name" value="NUCLEOTIDASE YQFW-RELATED"/>
    <property type="match status" value="1"/>
</dbReference>
<dbReference type="Pfam" id="PF06941">
    <property type="entry name" value="NT5C"/>
    <property type="match status" value="1"/>
</dbReference>
<dbReference type="GO" id="GO:0008253">
    <property type="term" value="F:5'-nucleotidase activity"/>
    <property type="evidence" value="ECO:0007669"/>
    <property type="project" value="InterPro"/>
</dbReference>
<name>A0A4S8K637_MUSBA</name>
<dbReference type="Gene3D" id="3.40.50.1000">
    <property type="entry name" value="HAD superfamily/HAD-like"/>
    <property type="match status" value="1"/>
</dbReference>
<dbReference type="Proteomes" id="UP000317650">
    <property type="component" value="Chromosome 8"/>
</dbReference>
<dbReference type="PANTHER" id="PTHR35134">
    <property type="entry name" value="NUCLEOTIDASE YQFW-RELATED"/>
    <property type="match status" value="1"/>
</dbReference>
<dbReference type="InterPro" id="IPR052419">
    <property type="entry name" value="5_3-deoxyribonucleotidase-like"/>
</dbReference>
<dbReference type="InterPro" id="IPR036412">
    <property type="entry name" value="HAD-like_sf"/>
</dbReference>
<gene>
    <name evidence="1" type="ORF">C4D60_Mb08t24180</name>
</gene>
<dbReference type="AlphaFoldDB" id="A0A4S8K637"/>
<reference evidence="1 2" key="1">
    <citation type="journal article" date="2019" name="Nat. Plants">
        <title>Genome sequencing of Musa balbisiana reveals subgenome evolution and function divergence in polyploid bananas.</title>
        <authorList>
            <person name="Yao X."/>
        </authorList>
    </citation>
    <scope>NUCLEOTIDE SEQUENCE [LARGE SCALE GENOMIC DNA]</scope>
    <source>
        <strain evidence="2">cv. DH-PKW</strain>
        <tissue evidence="1">Leaves</tissue>
    </source>
</reference>
<sequence>MLKREGLRSCSLHLRTLWSDHASAMALNKLFPSASRGFSQISVANEHGRLRRKHLVCMDIGSNNNLSMRGCSDRHDGVFRRTDEDIQKAHVVGPHRHLVNGSKMVFSEDMGLSLVNGDGSCKHGKPLEFPGNLKSEKLAVAVDVDEVLGSFLLALNKFIADCYSSNHSVSEYYVYEFYKIWKCSQAEVLTLLFSFCNISNLSPWLFVVANIRVHEFFKTSYFKTGVYPIPGARHALDKLSTFCNLSVVTSRQNAIKDHTLEWIERHYPGLFQEIHFGNHFALDGVSRPKSEICRSLGAHVLIDDNPKYALECAEVGIRVLLFDYHNSYPWCKAGSATSHPMVTKVHNWQEVEQQLFSWIPT</sequence>
<comment type="caution">
    <text evidence="1">The sequence shown here is derived from an EMBL/GenBank/DDBJ whole genome shotgun (WGS) entry which is preliminary data.</text>
</comment>
<protein>
    <submittedName>
        <fullName evidence="1">Uncharacterized protein</fullName>
    </submittedName>
</protein>
<organism evidence="1 2">
    <name type="scientific">Musa balbisiana</name>
    <name type="common">Banana</name>
    <dbReference type="NCBI Taxonomy" id="52838"/>
    <lineage>
        <taxon>Eukaryota</taxon>
        <taxon>Viridiplantae</taxon>
        <taxon>Streptophyta</taxon>
        <taxon>Embryophyta</taxon>
        <taxon>Tracheophyta</taxon>
        <taxon>Spermatophyta</taxon>
        <taxon>Magnoliopsida</taxon>
        <taxon>Liliopsida</taxon>
        <taxon>Zingiberales</taxon>
        <taxon>Musaceae</taxon>
        <taxon>Musa</taxon>
    </lineage>
</organism>
<dbReference type="InterPro" id="IPR010708">
    <property type="entry name" value="5'(3')-deoxyribonucleotidase"/>
</dbReference>
<accession>A0A4S8K637</accession>
<dbReference type="EMBL" id="PYDT01000002">
    <property type="protein sequence ID" value="THU70361.1"/>
    <property type="molecule type" value="Genomic_DNA"/>
</dbReference>
<evidence type="ECO:0000313" key="1">
    <source>
        <dbReference type="EMBL" id="THU70361.1"/>
    </source>
</evidence>